<proteinExistence type="predicted"/>
<organism evidence="2 3">
    <name type="scientific">Austropuccinia psidii MF-1</name>
    <dbReference type="NCBI Taxonomy" id="1389203"/>
    <lineage>
        <taxon>Eukaryota</taxon>
        <taxon>Fungi</taxon>
        <taxon>Dikarya</taxon>
        <taxon>Basidiomycota</taxon>
        <taxon>Pucciniomycotina</taxon>
        <taxon>Pucciniomycetes</taxon>
        <taxon>Pucciniales</taxon>
        <taxon>Sphaerophragmiaceae</taxon>
        <taxon>Austropuccinia</taxon>
    </lineage>
</organism>
<dbReference type="InterPro" id="IPR032675">
    <property type="entry name" value="LRR_dom_sf"/>
</dbReference>
<sequence length="678" mass="74991">MKFAFSNASGAGFLTREGLNCEISLFSNAGGDALNQAVAEDHHVTSCSLVELVTQRLLMFSSSSSIGEGISLEPLAPELDTSRQYVICKIRMLSIFEIHRAQRVEKMAAADVMAGRHWLAPRGILGILKGGHDSKGRGRQRNHVALQESRRSHGCPQWQSKHQISSLGVLPSLPVYCIPRSDAPPKRNSSIASVRLRGFCAALSVVIVVCLRDLLTFVTHPDAPQHKGLSLGGLNFAIHRPDWIYPSQGLLYRLGGELPPGNIKSAVGASRTIETSTPDFALIKPDNLPKNIVSTASSSWDPSHGRPKANIVSSQNSDGSSCRTFAQHIGTDTSARSFLEWCKHDFYKANRPKVRRLTIKNLGPRAISPSPPVISYAVFEDILEALAPELRQLKVGFSNCFQFSHKLLTHFKRANQLSVLHLQSSSSHPQVISQQSSEVLAPPYLPQLYDPHQLFTALASLPNLVQLDLNDCLDYCSPLTFYSAFNSLPPIRHLIVNVKCEHLSFSSSRHMTLRHLCATISDSLKVLEIRGARYNPAKFVQVLATVQQGLEALSLSNISLVEHCNRLEFSRLRTLQLNDSRYLSDDAFHSGMFQQLVTLLIRTWNVIDEPLVIPLGRLTKLRRVILTHATQSSPDTIVLSKACQASNVDCLLTNQSVELIDMWALDASEPQPPFFEQC</sequence>
<evidence type="ECO:0000313" key="2">
    <source>
        <dbReference type="EMBL" id="MBW0480929.1"/>
    </source>
</evidence>
<feature type="region of interest" description="Disordered" evidence="1">
    <location>
        <begin position="296"/>
        <end position="315"/>
    </location>
</feature>
<protein>
    <recommendedName>
        <fullName evidence="4">F-box domain-containing protein</fullName>
    </recommendedName>
</protein>
<evidence type="ECO:0008006" key="4">
    <source>
        <dbReference type="Google" id="ProtNLM"/>
    </source>
</evidence>
<gene>
    <name evidence="2" type="ORF">O181_020644</name>
</gene>
<comment type="caution">
    <text evidence="2">The sequence shown here is derived from an EMBL/GenBank/DDBJ whole genome shotgun (WGS) entry which is preliminary data.</text>
</comment>
<evidence type="ECO:0000313" key="3">
    <source>
        <dbReference type="Proteomes" id="UP000765509"/>
    </source>
</evidence>
<accession>A0A9Q3C9B0</accession>
<keyword evidence="3" id="KW-1185">Reference proteome</keyword>
<dbReference type="AlphaFoldDB" id="A0A9Q3C9B0"/>
<name>A0A9Q3C9B0_9BASI</name>
<dbReference type="EMBL" id="AVOT02006169">
    <property type="protein sequence ID" value="MBW0480929.1"/>
    <property type="molecule type" value="Genomic_DNA"/>
</dbReference>
<evidence type="ECO:0000256" key="1">
    <source>
        <dbReference type="SAM" id="MobiDB-lite"/>
    </source>
</evidence>
<dbReference type="OrthoDB" id="2504166at2759"/>
<dbReference type="Gene3D" id="3.80.10.10">
    <property type="entry name" value="Ribonuclease Inhibitor"/>
    <property type="match status" value="1"/>
</dbReference>
<dbReference type="Proteomes" id="UP000765509">
    <property type="component" value="Unassembled WGS sequence"/>
</dbReference>
<dbReference type="SUPFAM" id="SSF52047">
    <property type="entry name" value="RNI-like"/>
    <property type="match status" value="1"/>
</dbReference>
<reference evidence="2" key="1">
    <citation type="submission" date="2021-03" db="EMBL/GenBank/DDBJ databases">
        <title>Draft genome sequence of rust myrtle Austropuccinia psidii MF-1, a brazilian biotype.</title>
        <authorList>
            <person name="Quecine M.C."/>
            <person name="Pachon D.M.R."/>
            <person name="Bonatelli M.L."/>
            <person name="Correr F.H."/>
            <person name="Franceschini L.M."/>
            <person name="Leite T.F."/>
            <person name="Margarido G.R.A."/>
            <person name="Almeida C.A."/>
            <person name="Ferrarezi J.A."/>
            <person name="Labate C.A."/>
        </authorList>
    </citation>
    <scope>NUCLEOTIDE SEQUENCE</scope>
    <source>
        <strain evidence="2">MF-1</strain>
    </source>
</reference>